<dbReference type="InterPro" id="IPR043519">
    <property type="entry name" value="NT_sf"/>
</dbReference>
<dbReference type="OrthoDB" id="9758038at2"/>
<comment type="cofactor">
    <cofactor evidence="6">
        <name>Mg(2+)</name>
        <dbReference type="ChEBI" id="CHEBI:18420"/>
    </cofactor>
</comment>
<dbReference type="GO" id="GO:0008773">
    <property type="term" value="F:[protein-PII] uridylyltransferase activity"/>
    <property type="evidence" value="ECO:0007669"/>
    <property type="project" value="UniProtKB-UniRule"/>
</dbReference>
<dbReference type="InterPro" id="IPR010043">
    <property type="entry name" value="UTase/UR"/>
</dbReference>
<dbReference type="CDD" id="cd04899">
    <property type="entry name" value="ACT_ACR-UUR-like_2"/>
    <property type="match status" value="1"/>
</dbReference>
<dbReference type="Proteomes" id="UP000239504">
    <property type="component" value="Unassembled WGS sequence"/>
</dbReference>
<dbReference type="InterPro" id="IPR045865">
    <property type="entry name" value="ACT-like_dom_sf"/>
</dbReference>
<dbReference type="PANTHER" id="PTHR47320">
    <property type="entry name" value="BIFUNCTIONAL URIDYLYLTRANSFERASE/URIDYLYL-REMOVING ENZYME"/>
    <property type="match status" value="1"/>
</dbReference>
<dbReference type="PIRSF" id="PIRSF006288">
    <property type="entry name" value="PII_uridyltransf"/>
    <property type="match status" value="1"/>
</dbReference>
<organism evidence="8 9">
    <name type="scientific">Hyphococcus luteus</name>
    <dbReference type="NCBI Taxonomy" id="2058213"/>
    <lineage>
        <taxon>Bacteria</taxon>
        <taxon>Pseudomonadati</taxon>
        <taxon>Pseudomonadota</taxon>
        <taxon>Alphaproteobacteria</taxon>
        <taxon>Parvularculales</taxon>
        <taxon>Parvularculaceae</taxon>
        <taxon>Hyphococcus</taxon>
    </lineage>
</organism>
<evidence type="ECO:0000259" key="7">
    <source>
        <dbReference type="PROSITE" id="PS51671"/>
    </source>
</evidence>
<comment type="domain">
    <text evidence="6">Has four distinct domains: an N-terminal nucleotidyltransferase (NT) domain responsible for UTase activity, a central HD domain that encodes UR activity, and two C-terminal ACT domains that seem to have a role in glutamine sensing.</text>
</comment>
<evidence type="ECO:0000256" key="1">
    <source>
        <dbReference type="ARBA" id="ARBA00022679"/>
    </source>
</evidence>
<feature type="domain" description="ACT" evidence="7">
    <location>
        <begin position="722"/>
        <end position="800"/>
    </location>
</feature>
<keyword evidence="9" id="KW-1185">Reference proteome</keyword>
<keyword evidence="4 6" id="KW-0460">Magnesium</keyword>
<dbReference type="EC" id="2.7.7.59" evidence="6"/>
<comment type="catalytic activity">
    <reaction evidence="6">
        <text>[protein-PII]-L-tyrosine + UTP = [protein-PII]-uridylyl-L-tyrosine + diphosphate</text>
        <dbReference type="Rhea" id="RHEA:13673"/>
        <dbReference type="Rhea" id="RHEA-COMP:12147"/>
        <dbReference type="Rhea" id="RHEA-COMP:12148"/>
        <dbReference type="ChEBI" id="CHEBI:33019"/>
        <dbReference type="ChEBI" id="CHEBI:46398"/>
        <dbReference type="ChEBI" id="CHEBI:46858"/>
        <dbReference type="ChEBI" id="CHEBI:90602"/>
        <dbReference type="EC" id="2.7.7.59"/>
    </reaction>
</comment>
<dbReference type="GO" id="GO:0008081">
    <property type="term" value="F:phosphoric diester hydrolase activity"/>
    <property type="evidence" value="ECO:0007669"/>
    <property type="project" value="UniProtKB-UniRule"/>
</dbReference>
<comment type="similarity">
    <text evidence="6">Belongs to the GlnD family.</text>
</comment>
<keyword evidence="3 6" id="KW-0378">Hydrolase</keyword>
<reference evidence="8 9" key="1">
    <citation type="submission" date="2017-12" db="EMBL/GenBank/DDBJ databases">
        <authorList>
            <person name="Hurst M.R.H."/>
        </authorList>
    </citation>
    <scope>NUCLEOTIDE SEQUENCE [LARGE SCALE GENOMIC DNA]</scope>
    <source>
        <strain evidence="8 9">SY-3-19</strain>
    </source>
</reference>
<evidence type="ECO:0000256" key="6">
    <source>
        <dbReference type="HAMAP-Rule" id="MF_00277"/>
    </source>
</evidence>
<dbReference type="Gene3D" id="3.30.70.260">
    <property type="match status" value="1"/>
</dbReference>
<comment type="catalytic activity">
    <reaction evidence="6">
        <text>[protein-PII]-uridylyl-L-tyrosine + H2O = [protein-PII]-L-tyrosine + UMP + H(+)</text>
        <dbReference type="Rhea" id="RHEA:48600"/>
        <dbReference type="Rhea" id="RHEA-COMP:12147"/>
        <dbReference type="Rhea" id="RHEA-COMP:12148"/>
        <dbReference type="ChEBI" id="CHEBI:15377"/>
        <dbReference type="ChEBI" id="CHEBI:15378"/>
        <dbReference type="ChEBI" id="CHEBI:46858"/>
        <dbReference type="ChEBI" id="CHEBI:57865"/>
        <dbReference type="ChEBI" id="CHEBI:90602"/>
    </reaction>
</comment>
<protein>
    <recommendedName>
        <fullName evidence="6">Bifunctional uridylyltransferase/uridylyl-removing enzyme</fullName>
        <shortName evidence="6">UTase/UR</shortName>
    </recommendedName>
    <alternativeName>
        <fullName evidence="6">Bifunctional [protein-PII] modification enzyme</fullName>
    </alternativeName>
    <alternativeName>
        <fullName evidence="6">Bifunctional nitrogen sensor protein</fullName>
    </alternativeName>
    <domain>
        <recommendedName>
            <fullName evidence="6">[Protein-PII] uridylyltransferase</fullName>
            <shortName evidence="6">PII uridylyltransferase</shortName>
            <shortName evidence="6">UTase</shortName>
            <ecNumber evidence="6">2.7.7.59</ecNumber>
        </recommendedName>
    </domain>
    <domain>
        <recommendedName>
            <fullName evidence="6">[Protein-PII]-UMP uridylyl-removing enzyme</fullName>
            <shortName evidence="6">UR</shortName>
            <ecNumber evidence="6">3.1.4.-</ecNumber>
        </recommendedName>
    </domain>
</protein>
<comment type="caution">
    <text evidence="8">The sequence shown here is derived from an EMBL/GenBank/DDBJ whole genome shotgun (WGS) entry which is preliminary data.</text>
</comment>
<dbReference type="InterPro" id="IPR002934">
    <property type="entry name" value="Polymerase_NTP_transf_dom"/>
</dbReference>
<dbReference type="EC" id="3.1.4.-" evidence="6"/>
<evidence type="ECO:0000256" key="2">
    <source>
        <dbReference type="ARBA" id="ARBA00022695"/>
    </source>
</evidence>
<evidence type="ECO:0000256" key="4">
    <source>
        <dbReference type="ARBA" id="ARBA00022842"/>
    </source>
</evidence>
<dbReference type="EMBL" id="PJCH01000005">
    <property type="protein sequence ID" value="PQA88607.1"/>
    <property type="molecule type" value="Genomic_DNA"/>
</dbReference>
<sequence>MTAEPTPPGDTSFLSGDSLEEQIAAAMAAERAGQAHGATGKVLKHAFVDLRRRTLREVVRGDRIAARLAKGVDDIVRTLFALSKEGVGKDIAVCAVGGYGRSELAPYSDIDLLFLHRPQVEKTLRDTLNRLLYPLWDSGVKLGYGAHTPASAVEFAKSDIVARTAYLDARFLCGARDVYDEFHAGFDKLRRKTVPEFVAAKLEEQNERQAKFFETRYLVEPDIKEAKGGLRDVQTIRWIYRYAYGDILNDAKEAERIVGKAERQALLKAKRFLWSVRVHLHDLRGRADEKLTFDVQPEIAERLGYADRKNMTAAERLMKHYFVNAVEVGRLTRILCARLEEEKAKRLPRLPRFLPRALQEDEAPGKPNLRINNGRLDFESAAKARRQPRDLFRLFRAYGKQPKIDFHPDALAIVTEQVPNVTTPVRRDPVVARLFAGILTDSEDSVRVLRIMTETGLLGKYIPAFGSIVGRIDYGLYRRFTIDEHVLRCVGLLRQIHRCEIEEEHPIASVIVSNAQNPLLYYYGVLLHEARWSLKESSVDACEKLVIRVTKRLGLNDEEAALAGWAAARHLMLVRTAERRNITEPRAISAFAQSVGSRARLDMMLVLSVCHLRVVGFQSWDEMTRLRLAELYDAAALWFDHGEEALGKSLNDRAKHVRKEAKERLSGWSEKEKTAFLDRLDDSMMRSLDPDIIVRFATLARAAEKDAANSAVVVTPRDGDLEAIVYTDDRAGLLSDLAGAVASTGMSVRTVQALTTDDGKAIDIFIVQSPDGVPVEDMEQGKRLHEALFTAAAAPPDRPPELRRRLGDRREIFSVKSEVRIEREASEEAAVVEAEGLDRPGLLYELTRALAREGATITSAHIATYGERAVDAFYLQTKDGRKLEDAAALARIKKALGEVLAAGSDD</sequence>
<dbReference type="HAMAP" id="MF_00277">
    <property type="entry name" value="PII_uridylyl_transf"/>
    <property type="match status" value="1"/>
</dbReference>
<gene>
    <name evidence="6 8" type="primary">glnD</name>
    <name evidence="8" type="ORF">CW354_10020</name>
</gene>
<evidence type="ECO:0000313" key="8">
    <source>
        <dbReference type="EMBL" id="PQA88607.1"/>
    </source>
</evidence>
<dbReference type="RefSeq" id="WP_104829850.1">
    <property type="nucleotide sequence ID" value="NZ_PJCH01000005.1"/>
</dbReference>
<keyword evidence="5 6" id="KW-0511">Multifunctional enzyme</keyword>
<dbReference type="NCBIfam" id="TIGR01693">
    <property type="entry name" value="UTase_glnD"/>
    <property type="match status" value="1"/>
</dbReference>
<comment type="activity regulation">
    <text evidence="6">Uridylyltransferase (UTase) activity is inhibited by glutamine, while glutamine activates uridylyl-removing (UR) activity.</text>
</comment>
<dbReference type="SUPFAM" id="SSF55021">
    <property type="entry name" value="ACT-like"/>
    <property type="match status" value="2"/>
</dbReference>
<proteinExistence type="inferred from homology"/>
<dbReference type="PROSITE" id="PS51671">
    <property type="entry name" value="ACT"/>
    <property type="match status" value="2"/>
</dbReference>
<evidence type="ECO:0000256" key="5">
    <source>
        <dbReference type="ARBA" id="ARBA00023268"/>
    </source>
</evidence>
<name>A0A2S7K7W1_9PROT</name>
<feature type="region of interest" description="Uridylyltransferase" evidence="6">
    <location>
        <begin position="1"/>
        <end position="357"/>
    </location>
</feature>
<comment type="function">
    <text evidence="6">Modifies, by uridylylation and deuridylylation, the PII regulatory proteins (GlnB and homologs), in response to the nitrogen status of the cell that GlnD senses through the glutamine level. Under low glutamine levels, catalyzes the conversion of the PII proteins and UTP to PII-UMP and PPi, while under higher glutamine levels, GlnD hydrolyzes PII-UMP to PII and UMP (deuridylylation). Thus, controls uridylylation state and activity of the PII proteins, and plays an important role in the regulation of nitrogen metabolism.</text>
</comment>
<dbReference type="PANTHER" id="PTHR47320:SF1">
    <property type="entry name" value="BIFUNCTIONAL URIDYLYLTRANSFERASE_URIDYLYL-REMOVING ENZYME"/>
    <property type="match status" value="1"/>
</dbReference>
<dbReference type="Pfam" id="PF01909">
    <property type="entry name" value="NTP_transf_2"/>
    <property type="match status" value="1"/>
</dbReference>
<comment type="caution">
    <text evidence="6">Lacks conserved residue(s) required for the propagation of feature annotation.</text>
</comment>
<dbReference type="CDD" id="cd04900">
    <property type="entry name" value="ACT_UUR-like_1"/>
    <property type="match status" value="1"/>
</dbReference>
<dbReference type="Pfam" id="PF08335">
    <property type="entry name" value="GlnD_UR_UTase"/>
    <property type="match status" value="1"/>
</dbReference>
<dbReference type="Gene3D" id="3.30.460.10">
    <property type="entry name" value="Beta Polymerase, domain 2"/>
    <property type="match status" value="1"/>
</dbReference>
<evidence type="ECO:0000313" key="9">
    <source>
        <dbReference type="Proteomes" id="UP000239504"/>
    </source>
</evidence>
<dbReference type="AlphaFoldDB" id="A0A2S7K7W1"/>
<dbReference type="InterPro" id="IPR002912">
    <property type="entry name" value="ACT_dom"/>
</dbReference>
<dbReference type="SUPFAM" id="SSF81593">
    <property type="entry name" value="Nucleotidyltransferase substrate binding subunit/domain"/>
    <property type="match status" value="1"/>
</dbReference>
<dbReference type="SUPFAM" id="SSF81301">
    <property type="entry name" value="Nucleotidyltransferase"/>
    <property type="match status" value="1"/>
</dbReference>
<evidence type="ECO:0000256" key="3">
    <source>
        <dbReference type="ARBA" id="ARBA00022801"/>
    </source>
</evidence>
<dbReference type="InterPro" id="IPR013546">
    <property type="entry name" value="PII_UdlTrfase/GS_AdlTrfase"/>
</dbReference>
<keyword evidence="2 6" id="KW-0548">Nucleotidyltransferase</keyword>
<dbReference type="CDD" id="cd05401">
    <property type="entry name" value="NT_GlnE_GlnD_like"/>
    <property type="match status" value="1"/>
</dbReference>
<feature type="domain" description="ACT" evidence="7">
    <location>
        <begin position="831"/>
        <end position="906"/>
    </location>
</feature>
<dbReference type="GO" id="GO:0006808">
    <property type="term" value="P:regulation of nitrogen utilization"/>
    <property type="evidence" value="ECO:0007669"/>
    <property type="project" value="UniProtKB-UniRule"/>
</dbReference>
<accession>A0A2S7K7W1</accession>
<keyword evidence="1 6" id="KW-0808">Transferase</keyword>